<evidence type="ECO:0000313" key="1">
    <source>
        <dbReference type="EMBL" id="CDF36560.1"/>
    </source>
</evidence>
<evidence type="ECO:0000313" key="3">
    <source>
        <dbReference type="Proteomes" id="UP000012073"/>
    </source>
</evidence>
<dbReference type="Proteomes" id="UP000012073">
    <property type="component" value="Unassembled WGS sequence"/>
</dbReference>
<organism evidence="1 3">
    <name type="scientific">Chondrus crispus</name>
    <name type="common">Carrageen Irish moss</name>
    <name type="synonym">Polymorpha crispa</name>
    <dbReference type="NCBI Taxonomy" id="2769"/>
    <lineage>
        <taxon>Eukaryota</taxon>
        <taxon>Rhodophyta</taxon>
        <taxon>Florideophyceae</taxon>
        <taxon>Rhodymeniophycidae</taxon>
        <taxon>Gigartinales</taxon>
        <taxon>Gigartinaceae</taxon>
        <taxon>Chondrus</taxon>
    </lineage>
</organism>
<dbReference type="RefSeq" id="XP_005718994.1">
    <property type="nucleotide sequence ID" value="XM_005718937.1"/>
</dbReference>
<dbReference type="EMBL" id="HG001996">
    <property type="protein sequence ID" value="CDF39083.1"/>
    <property type="molecule type" value="Genomic_DNA"/>
</dbReference>
<proteinExistence type="predicted"/>
<protein>
    <submittedName>
        <fullName evidence="1">Uncharacterized protein</fullName>
    </submittedName>
</protein>
<dbReference type="GeneID" id="17326714"/>
<gene>
    <name evidence="2" type="ORF">CHC_T00000111001</name>
    <name evidence="1" type="ORF">CHC_T00004863001</name>
</gene>
<name>R7QGM8_CHOCR</name>
<dbReference type="KEGG" id="ccp:CHC_T00004863001"/>
<dbReference type="AlphaFoldDB" id="R7QGM8"/>
<dbReference type="GeneID" id="17324099"/>
<dbReference type="EMBL" id="HG001788">
    <property type="protein sequence ID" value="CDF36560.1"/>
    <property type="molecule type" value="Genomic_DNA"/>
</dbReference>
<dbReference type="RefSeq" id="XP_005716379.1">
    <property type="nucleotide sequence ID" value="XM_005716322.1"/>
</dbReference>
<accession>R7QGM8</accession>
<evidence type="ECO:0000313" key="2">
    <source>
        <dbReference type="EMBL" id="CDF39083.1"/>
    </source>
</evidence>
<sequence>MTNEQERSDESQETNLGIQTILKAVQGVMEIVRKLTGVTVSSEEALSAIIEESESESDRTSPNGGAG</sequence>
<keyword evidence="3" id="KW-1185">Reference proteome</keyword>
<reference evidence="3" key="1">
    <citation type="journal article" date="2013" name="Proc. Natl. Acad. Sci. U.S.A.">
        <title>Genome structure and metabolic features in the red seaweed Chondrus crispus shed light on evolution of the Archaeplastida.</title>
        <authorList>
            <person name="Collen J."/>
            <person name="Porcel B."/>
            <person name="Carre W."/>
            <person name="Ball S.G."/>
            <person name="Chaparro C."/>
            <person name="Tonon T."/>
            <person name="Barbeyron T."/>
            <person name="Michel G."/>
            <person name="Noel B."/>
            <person name="Valentin K."/>
            <person name="Elias M."/>
            <person name="Artiguenave F."/>
            <person name="Arun A."/>
            <person name="Aury J.M."/>
            <person name="Barbosa-Neto J.F."/>
            <person name="Bothwell J.H."/>
            <person name="Bouget F.Y."/>
            <person name="Brillet L."/>
            <person name="Cabello-Hurtado F."/>
            <person name="Capella-Gutierrez S."/>
            <person name="Charrier B."/>
            <person name="Cladiere L."/>
            <person name="Cock J.M."/>
            <person name="Coelho S.M."/>
            <person name="Colleoni C."/>
            <person name="Czjzek M."/>
            <person name="Da Silva C."/>
            <person name="Delage L."/>
            <person name="Denoeud F."/>
            <person name="Deschamps P."/>
            <person name="Dittami S.M."/>
            <person name="Gabaldon T."/>
            <person name="Gachon C.M."/>
            <person name="Groisillier A."/>
            <person name="Herve C."/>
            <person name="Jabbari K."/>
            <person name="Katinka M."/>
            <person name="Kloareg B."/>
            <person name="Kowalczyk N."/>
            <person name="Labadie K."/>
            <person name="Leblanc C."/>
            <person name="Lopez P.J."/>
            <person name="McLachlan D.H."/>
            <person name="Meslet-Cladiere L."/>
            <person name="Moustafa A."/>
            <person name="Nehr Z."/>
            <person name="Nyvall Collen P."/>
            <person name="Panaud O."/>
            <person name="Partensky F."/>
            <person name="Poulain J."/>
            <person name="Rensing S.A."/>
            <person name="Rousvoal S."/>
            <person name="Samson G."/>
            <person name="Symeonidi A."/>
            <person name="Weissenbach J."/>
            <person name="Zambounis A."/>
            <person name="Wincker P."/>
            <person name="Boyen C."/>
        </authorList>
    </citation>
    <scope>NUCLEOTIDE SEQUENCE [LARGE SCALE GENOMIC DNA]</scope>
    <source>
        <strain evidence="3">cv. Stackhouse</strain>
    </source>
</reference>
<dbReference type="KEGG" id="ccp:CHC_T00000111001"/>
<reference evidence="1" key="2">
    <citation type="journal article" date="2013" name="Proc. Natl. Acad. Sci. U.S.A.">
        <title>Genome structure and metabolic features in the red seaweed Chondrus crispus shed light on evolution of the Archaeplastida.</title>
        <authorList>
            <person name="Collen J."/>
            <person name="Porcel B."/>
            <person name="Carre W."/>
            <person name="Ball S.G."/>
            <person name="Chaparro C."/>
            <person name="Tonon T."/>
            <person name="Barbeyron T."/>
            <person name="Michel G."/>
            <person name="Noel B."/>
            <person name="Valentin K."/>
            <person name="Elias M."/>
            <person name="Artiguenave F."/>
            <person name="Arun A."/>
            <person name="Aury J.M."/>
            <person name="Barbosa-Neto J.F."/>
            <person name="Bothwell J.H."/>
            <person name="Bouget F.Y."/>
            <person name="Brillet L."/>
            <person name="Cabello-Hurtado F."/>
            <person name="Capella-Gutierrez S."/>
            <person name="Charrier B."/>
            <person name="Cladiere L."/>
            <person name="Cock J.M."/>
            <person name="Coelho S.M."/>
            <person name="Colleoni C."/>
            <person name="Czjzek M."/>
            <person name="Da Silva C."/>
            <person name="Delage L."/>
            <person name="Denoeud F."/>
            <person name="Deschamps P."/>
            <person name="Dittami S.M."/>
            <person name="Gabalden T."/>
            <person name="Gachon C.M."/>
            <person name="Groisillier A."/>
            <person name="Herve C."/>
            <person name="Jabbari K."/>
            <person name="Katinka M."/>
            <person name="Kloareg B."/>
            <person name="Kowalczyk N."/>
            <person name="Labadie K."/>
            <person name="Leblanc C."/>
            <person name="Lopez P.J."/>
            <person name="McLachlan D.H."/>
            <person name="Meslet-Cladiere L."/>
            <person name="Moustafa A."/>
            <person name="Nehr Z."/>
            <person name="Nyvall Collen P."/>
            <person name="Panaud O."/>
            <person name="Partensky F."/>
            <person name="Poulain J."/>
            <person name="Rensing S.A."/>
            <person name="Rousvoal S."/>
            <person name="Samson G."/>
            <person name="Symeonidi A."/>
            <person name="Weissenbach J."/>
            <person name="Zambounis A."/>
            <person name="Wincker P."/>
            <person name="Boyen C."/>
        </authorList>
    </citation>
    <scope>NUCLEOTIDE SEQUENCE [LARGE SCALE GENOMIC DNA]</scope>
    <source>
        <strain evidence="1">Stackhouse</strain>
    </source>
</reference>
<reference evidence="1" key="3">
    <citation type="submission" date="2013-05" db="EMBL/GenBank/DDBJ databases">
        <authorList>
            <person name="Genoscope - CEA"/>
        </authorList>
    </citation>
    <scope>NUCLEOTIDE SEQUENCE</scope>
    <source>
        <strain evidence="1">Stackhouse</strain>
    </source>
</reference>
<dbReference type="Gramene" id="CDF39083">
    <property type="protein sequence ID" value="CDF39083"/>
    <property type="gene ID" value="CHC_T00000111001"/>
</dbReference>
<dbReference type="Gramene" id="CDF36560">
    <property type="protein sequence ID" value="CDF36560"/>
    <property type="gene ID" value="CHC_T00004863001"/>
</dbReference>